<evidence type="ECO:0000256" key="1">
    <source>
        <dbReference type="SAM" id="Phobius"/>
    </source>
</evidence>
<proteinExistence type="predicted"/>
<keyword evidence="2" id="KW-0012">Acyltransferase</keyword>
<keyword evidence="1" id="KW-1133">Transmembrane helix</keyword>
<comment type="caution">
    <text evidence="2">The sequence shown here is derived from an EMBL/GenBank/DDBJ whole genome shotgun (WGS) entry which is preliminary data.</text>
</comment>
<protein>
    <submittedName>
        <fullName evidence="2">Phospholipid:diacylglycerol acyltransferase</fullName>
    </submittedName>
</protein>
<evidence type="ECO:0000313" key="3">
    <source>
        <dbReference type="Proteomes" id="UP001516464"/>
    </source>
</evidence>
<dbReference type="GO" id="GO:0016746">
    <property type="term" value="F:acyltransferase activity"/>
    <property type="evidence" value="ECO:0007669"/>
    <property type="project" value="UniProtKB-KW"/>
</dbReference>
<dbReference type="Pfam" id="PF02450">
    <property type="entry name" value="LCAT"/>
    <property type="match status" value="1"/>
</dbReference>
<dbReference type="InterPro" id="IPR029058">
    <property type="entry name" value="AB_hydrolase_fold"/>
</dbReference>
<dbReference type="PANTHER" id="PTHR11440">
    <property type="entry name" value="LECITHIN-CHOLESTEROL ACYLTRANSFERASE-RELATED"/>
    <property type="match status" value="1"/>
</dbReference>
<evidence type="ECO:0000313" key="2">
    <source>
        <dbReference type="EMBL" id="KAF7682972.1"/>
    </source>
</evidence>
<reference evidence="2 3" key="1">
    <citation type="submission" date="2019-01" db="EMBL/GenBank/DDBJ databases">
        <title>Genomes sequencing and comparative genomics of infectious freshwater microsporidia, Cucumispora dikerogammari and Thelohania contejeani.</title>
        <authorList>
            <person name="Cormier A."/>
            <person name="Giraud I."/>
            <person name="Wattier R."/>
            <person name="Teixeira M."/>
            <person name="Grandjean F."/>
            <person name="Rigaud T."/>
            <person name="Cordaux R."/>
        </authorList>
    </citation>
    <scope>NUCLEOTIDE SEQUENCE [LARGE SCALE GENOMIC DNA]</scope>
    <source>
        <strain evidence="2">T1</strain>
        <tissue evidence="2">Spores</tissue>
    </source>
</reference>
<dbReference type="EMBL" id="SBIQ01000149">
    <property type="protein sequence ID" value="KAF7682972.1"/>
    <property type="molecule type" value="Genomic_DNA"/>
</dbReference>
<dbReference type="Proteomes" id="UP001516464">
    <property type="component" value="Unassembled WGS sequence"/>
</dbReference>
<sequence>MTNNKKENSGSKSKSKLIFEYFYTIPLSLFISCVFYVYTQKQVFPVNIFDPVFEYLQHIDEYNFQNVIEESPGAHLASQGARAHHPIIILPGFTSSMLELWKGLPGFESHFRKCIWGSSDMLRFIAGDKHAWIEHLKLSQETGQDPPGIKVRAAQGFNAADFILPGYWVWNKILSCLASVGYDYSSLAVAAFDWRLGMDTLEKRDFFFTKLASEIELMRNINKRKVMLLGHSLGGLTGFYFLGWVKNTRGEAWIERNLAGWITIATPMLGAPKAISTLLSGEALETTHTGVLDGMAWEYVFTWKERREIFRTWGSLHGLLPKGGNKIWNPKGNKKGMIEGQIFKNESKEENNSDENTISVQADDIMNIFKHIFPSSCYDRICEAQNSWINPLIHPLPNIPNFKIYNFYGVGKPTEYGYVYNGSGKLSQNTDFTIKTNITDESQNLFKGIYIDDGDGSVPLVSMGYMGIKGWKNTRLNPANIKVVVREYKHNPISKLQDLRGGPETADHADILGNHKMMIDLLKVVCAFEEIDNLIVSDIQERCEEIHA</sequence>
<dbReference type="SUPFAM" id="SSF53474">
    <property type="entry name" value="alpha/beta-Hydrolases"/>
    <property type="match status" value="1"/>
</dbReference>
<keyword evidence="1" id="KW-0812">Transmembrane</keyword>
<dbReference type="Gene3D" id="3.40.50.1820">
    <property type="entry name" value="alpha/beta hydrolase"/>
    <property type="match status" value="1"/>
</dbReference>
<keyword evidence="2" id="KW-0808">Transferase</keyword>
<organism evidence="2 3">
    <name type="scientific">Astathelohania contejeani</name>
    <dbReference type="NCBI Taxonomy" id="164912"/>
    <lineage>
        <taxon>Eukaryota</taxon>
        <taxon>Fungi</taxon>
        <taxon>Fungi incertae sedis</taxon>
        <taxon>Microsporidia</taxon>
        <taxon>Astathelohaniidae</taxon>
        <taxon>Astathelohania</taxon>
    </lineage>
</organism>
<feature type="transmembrane region" description="Helical" evidence="1">
    <location>
        <begin position="21"/>
        <end position="38"/>
    </location>
</feature>
<gene>
    <name evidence="2" type="primary">plh1</name>
    <name evidence="2" type="ORF">TCON_1820</name>
</gene>
<name>A0ABQ7HXU7_9MICR</name>
<keyword evidence="1" id="KW-0472">Membrane</keyword>
<dbReference type="PROSITE" id="PS51257">
    <property type="entry name" value="PROKAR_LIPOPROTEIN"/>
    <property type="match status" value="1"/>
</dbReference>
<keyword evidence="3" id="KW-1185">Reference proteome</keyword>
<accession>A0ABQ7HXU7</accession>
<dbReference type="InterPro" id="IPR003386">
    <property type="entry name" value="LACT/PDAT_acylTrfase"/>
</dbReference>